<evidence type="ECO:0000313" key="2">
    <source>
        <dbReference type="EMBL" id="VHO04441.1"/>
    </source>
</evidence>
<sequence length="285" mass="30211">MAAITQELAGQESGDMLDLVQSYAGKARNDASRDKGLGDYYAGGGSTGGGSGGGAGGGIGGGWTPPGGGGGWTPPGGGILPPPGGGGGGMCPAGTAKKNSGTMYVWAASDAEADCTEPEPLVKAVYLSDKLSFIKAAVENFDILTMFESYFPEGKTITFKVDNSIPGSMQVKSTDPDTILVNVDRLTGPDNLLEARHFASFVGHEIVHVYDINHRKKVFPRSPIDNQFMWKSEINATTWQINQFATLGIVSKKLFDADYQFRSAVEQYRMKAMRCTRTPTAGYCL</sequence>
<feature type="compositionally biased region" description="Gly residues" evidence="1">
    <location>
        <begin position="52"/>
        <end position="91"/>
    </location>
</feature>
<feature type="region of interest" description="Disordered" evidence="1">
    <location>
        <begin position="52"/>
        <end position="92"/>
    </location>
</feature>
<proteinExistence type="predicted"/>
<accession>A0A486XPA7</accession>
<gene>
    <name evidence="2" type="ORF">BAL341_1857</name>
</gene>
<name>A0A486XPA7_9GAMM</name>
<protein>
    <submittedName>
        <fullName evidence="2">Uncharacterized protein</fullName>
    </submittedName>
</protein>
<reference evidence="2" key="1">
    <citation type="submission" date="2019-04" db="EMBL/GenBank/DDBJ databases">
        <authorList>
            <person name="Brambilla D."/>
        </authorList>
    </citation>
    <scope>NUCLEOTIDE SEQUENCE</scope>
    <source>
        <strain evidence="2">BAL1</strain>
    </source>
</reference>
<dbReference type="EMBL" id="CAAJGR010000100">
    <property type="protein sequence ID" value="VHO04441.1"/>
    <property type="molecule type" value="Genomic_DNA"/>
</dbReference>
<organism evidence="2">
    <name type="scientific">Rheinheimera sp. BAL341</name>
    <dbReference type="NCBI Taxonomy" id="1708203"/>
    <lineage>
        <taxon>Bacteria</taxon>
        <taxon>Pseudomonadati</taxon>
        <taxon>Pseudomonadota</taxon>
        <taxon>Gammaproteobacteria</taxon>
        <taxon>Chromatiales</taxon>
        <taxon>Chromatiaceae</taxon>
        <taxon>Rheinheimera</taxon>
    </lineage>
</organism>
<dbReference type="AlphaFoldDB" id="A0A486XPA7"/>
<evidence type="ECO:0000256" key="1">
    <source>
        <dbReference type="SAM" id="MobiDB-lite"/>
    </source>
</evidence>